<feature type="transmembrane region" description="Helical" evidence="6">
    <location>
        <begin position="479"/>
        <end position="500"/>
    </location>
</feature>
<dbReference type="Proteomes" id="UP000502196">
    <property type="component" value="Chromosome"/>
</dbReference>
<organism evidence="7 8">
    <name type="scientific">Kyrpidia spormannii</name>
    <dbReference type="NCBI Taxonomy" id="2055160"/>
    <lineage>
        <taxon>Bacteria</taxon>
        <taxon>Bacillati</taxon>
        <taxon>Bacillota</taxon>
        <taxon>Bacilli</taxon>
        <taxon>Bacillales</taxon>
        <taxon>Alicyclobacillaceae</taxon>
        <taxon>Kyrpidia</taxon>
    </lineage>
</organism>
<evidence type="ECO:0000256" key="4">
    <source>
        <dbReference type="ARBA" id="ARBA00022989"/>
    </source>
</evidence>
<gene>
    <name evidence="7" type="ORF">COOX1_2827</name>
</gene>
<dbReference type="InterPro" id="IPR002293">
    <property type="entry name" value="AA/rel_permease1"/>
</dbReference>
<evidence type="ECO:0000313" key="7">
    <source>
        <dbReference type="EMBL" id="CAB3395269.1"/>
    </source>
</evidence>
<dbReference type="RefSeq" id="WP_170086260.1">
    <property type="nucleotide sequence ID" value="NZ_CP047972.1"/>
</dbReference>
<keyword evidence="5 6" id="KW-0472">Membrane</keyword>
<feature type="transmembrane region" description="Helical" evidence="6">
    <location>
        <begin position="143"/>
        <end position="162"/>
    </location>
</feature>
<feature type="transmembrane region" description="Helical" evidence="6">
    <location>
        <begin position="118"/>
        <end position="136"/>
    </location>
</feature>
<reference evidence="7 8" key="1">
    <citation type="submission" date="2020-04" db="EMBL/GenBank/DDBJ databases">
        <authorList>
            <person name="Hogendoorn C."/>
        </authorList>
    </citation>
    <scope>NUCLEOTIDE SEQUENCE [LARGE SCALE GENOMIC DNA]</scope>
    <source>
        <strain evidence="7">COOX1</strain>
    </source>
</reference>
<evidence type="ECO:0000256" key="3">
    <source>
        <dbReference type="ARBA" id="ARBA00022692"/>
    </source>
</evidence>
<dbReference type="PANTHER" id="PTHR45649">
    <property type="entry name" value="AMINO-ACID PERMEASE BAT1"/>
    <property type="match status" value="1"/>
</dbReference>
<feature type="transmembrane region" description="Helical" evidence="6">
    <location>
        <begin position="85"/>
        <end position="106"/>
    </location>
</feature>
<feature type="transmembrane region" description="Helical" evidence="6">
    <location>
        <begin position="331"/>
        <end position="356"/>
    </location>
</feature>
<evidence type="ECO:0000256" key="1">
    <source>
        <dbReference type="ARBA" id="ARBA00004141"/>
    </source>
</evidence>
<feature type="transmembrane region" description="Helical" evidence="6">
    <location>
        <begin position="449"/>
        <end position="467"/>
    </location>
</feature>
<feature type="transmembrane region" description="Helical" evidence="6">
    <location>
        <begin position="377"/>
        <end position="395"/>
    </location>
</feature>
<dbReference type="Gene3D" id="1.20.1740.10">
    <property type="entry name" value="Amino acid/polyamine transporter I"/>
    <property type="match status" value="1"/>
</dbReference>
<evidence type="ECO:0000313" key="8">
    <source>
        <dbReference type="Proteomes" id="UP000502196"/>
    </source>
</evidence>
<dbReference type="GO" id="GO:0016020">
    <property type="term" value="C:membrane"/>
    <property type="evidence" value="ECO:0007669"/>
    <property type="project" value="UniProtKB-SubCell"/>
</dbReference>
<feature type="transmembrane region" description="Helical" evidence="6">
    <location>
        <begin position="200"/>
        <end position="219"/>
    </location>
</feature>
<keyword evidence="3 6" id="KW-0812">Transmembrane</keyword>
<accession>A0A6F9EEG4</accession>
<name>A0A6F9EEG4_9BACL</name>
<feature type="transmembrane region" description="Helical" evidence="6">
    <location>
        <begin position="280"/>
        <end position="302"/>
    </location>
</feature>
<protein>
    <submittedName>
        <fullName evidence="7">Amino acid transporter</fullName>
    </submittedName>
</protein>
<dbReference type="AlphaFoldDB" id="A0A6F9EEG4"/>
<feature type="transmembrane region" description="Helical" evidence="6">
    <location>
        <begin position="401"/>
        <end position="422"/>
    </location>
</feature>
<dbReference type="Pfam" id="PF13520">
    <property type="entry name" value="AA_permease_2"/>
    <property type="match status" value="1"/>
</dbReference>
<feature type="transmembrane region" description="Helical" evidence="6">
    <location>
        <begin position="58"/>
        <end position="78"/>
    </location>
</feature>
<dbReference type="PIRSF" id="PIRSF006060">
    <property type="entry name" value="AA_transporter"/>
    <property type="match status" value="1"/>
</dbReference>
<sequence>MILGFLLVTIALIVMVALGYKANHAVRVSRKAGLEKGELTAFGYKQELLRDMGGFSNFAISFSIISILTGPFTLYGYGFNQGGPAVIGIGWPLVTLFVLFVAAAMAELASAIPTSGAIYHWASILGGPGWGWYAAWFNMVGQVTIVAGIDFGCASFAATLLFGEPTKVQLLTVYIAILLSHAVLNHVGIRVVAKLNDISAIYHVFGVAALVGILAYIGPQQDVSYLFQTGFSTVTGPGMPYWLAFLFGFLLTQWTIAGYDASAHTSEETIDARVRAPWGVYLSVALSGFFGYLMLALVTLSIKDPQAVAAAGNNAFITVMEQAVGGTFGRVVLWMVTIAMWFCGLSSVTSASRMIYAFSRDNGMPFSYLWSRVSHRYRTPATAIWLVVVLAFLSALADNVYAVVTSVSVIGLYGSYAIPLALKLRARFKGAWADSDDGPWNLGKWSTPVNVAAVLWIAFITILFVIAPSDVPLTSSFTLHYATGTAFALLLIILTPWYILNIRRQFEGPRLGRYVEVRERIRQGPRAASAFLSLEDLSQRTEDQDS</sequence>
<feature type="transmembrane region" description="Helical" evidence="6">
    <location>
        <begin position="239"/>
        <end position="259"/>
    </location>
</feature>
<keyword evidence="4 6" id="KW-1133">Transmembrane helix</keyword>
<proteinExistence type="predicted"/>
<feature type="transmembrane region" description="Helical" evidence="6">
    <location>
        <begin position="168"/>
        <end position="188"/>
    </location>
</feature>
<evidence type="ECO:0000256" key="2">
    <source>
        <dbReference type="ARBA" id="ARBA00022448"/>
    </source>
</evidence>
<dbReference type="PANTHER" id="PTHR45649:SF26">
    <property type="entry name" value="OS04G0435100 PROTEIN"/>
    <property type="match status" value="1"/>
</dbReference>
<dbReference type="GO" id="GO:0022857">
    <property type="term" value="F:transmembrane transporter activity"/>
    <property type="evidence" value="ECO:0007669"/>
    <property type="project" value="InterPro"/>
</dbReference>
<evidence type="ECO:0000256" key="6">
    <source>
        <dbReference type="SAM" id="Phobius"/>
    </source>
</evidence>
<dbReference type="EMBL" id="LR792683">
    <property type="protein sequence ID" value="CAB3395269.1"/>
    <property type="molecule type" value="Genomic_DNA"/>
</dbReference>
<evidence type="ECO:0000256" key="5">
    <source>
        <dbReference type="ARBA" id="ARBA00023136"/>
    </source>
</evidence>
<comment type="subcellular location">
    <subcellularLocation>
        <location evidence="1">Membrane</location>
        <topology evidence="1">Multi-pass membrane protein</topology>
    </subcellularLocation>
</comment>
<keyword evidence="2" id="KW-0813">Transport</keyword>